<evidence type="ECO:0000256" key="11">
    <source>
        <dbReference type="ARBA" id="ARBA00022723"/>
    </source>
</evidence>
<proteinExistence type="inferred from homology"/>
<dbReference type="Gene3D" id="1.20.5.510">
    <property type="entry name" value="Single helix bin"/>
    <property type="match status" value="1"/>
</dbReference>
<evidence type="ECO:0000256" key="21">
    <source>
        <dbReference type="RuleBase" id="RU004497"/>
    </source>
</evidence>
<dbReference type="InterPro" id="IPR036922">
    <property type="entry name" value="Rieske_2Fe-2S_sf"/>
</dbReference>
<keyword evidence="18" id="KW-1015">Disulfide bond</keyword>
<keyword evidence="8" id="KW-1003">Cell membrane</keyword>
<evidence type="ECO:0000256" key="15">
    <source>
        <dbReference type="ARBA" id="ARBA00023004"/>
    </source>
</evidence>
<dbReference type="AlphaFoldDB" id="H6SSA4"/>
<dbReference type="PROSITE" id="PS51296">
    <property type="entry name" value="RIESKE"/>
    <property type="match status" value="1"/>
</dbReference>
<organism evidence="23 24">
    <name type="scientific">Pararhodospirillum photometricum DSM 122</name>
    <dbReference type="NCBI Taxonomy" id="1150469"/>
    <lineage>
        <taxon>Bacteria</taxon>
        <taxon>Pseudomonadati</taxon>
        <taxon>Pseudomonadota</taxon>
        <taxon>Alphaproteobacteria</taxon>
        <taxon>Rhodospirillales</taxon>
        <taxon>Rhodospirillaceae</taxon>
        <taxon>Pararhodospirillum</taxon>
    </lineage>
</organism>
<name>H6SSA4_PARPM</name>
<dbReference type="NCBIfam" id="TIGR01416">
    <property type="entry name" value="Rieske_proteo"/>
    <property type="match status" value="1"/>
</dbReference>
<evidence type="ECO:0000256" key="8">
    <source>
        <dbReference type="ARBA" id="ARBA00022475"/>
    </source>
</evidence>
<keyword evidence="11" id="KW-0479">Metal-binding</keyword>
<dbReference type="CDD" id="cd03470">
    <property type="entry name" value="Rieske_cytochrome_bc1"/>
    <property type="match status" value="1"/>
</dbReference>
<evidence type="ECO:0000256" key="16">
    <source>
        <dbReference type="ARBA" id="ARBA00023014"/>
    </source>
</evidence>
<dbReference type="InterPro" id="IPR014349">
    <property type="entry name" value="Rieske_Fe-S_prot"/>
</dbReference>
<comment type="catalytic activity">
    <reaction evidence="19 20">
        <text>a quinol + 2 Fe(III)-[cytochrome c](out) = a quinone + 2 Fe(II)-[cytochrome c](out) + 2 H(+)(out)</text>
        <dbReference type="Rhea" id="RHEA:11484"/>
        <dbReference type="Rhea" id="RHEA-COMP:10350"/>
        <dbReference type="Rhea" id="RHEA-COMP:14399"/>
        <dbReference type="ChEBI" id="CHEBI:15378"/>
        <dbReference type="ChEBI" id="CHEBI:24646"/>
        <dbReference type="ChEBI" id="CHEBI:29033"/>
        <dbReference type="ChEBI" id="CHEBI:29034"/>
        <dbReference type="ChEBI" id="CHEBI:132124"/>
        <dbReference type="EC" id="7.1.1.8"/>
    </reaction>
</comment>
<dbReference type="PATRIC" id="fig|1150469.3.peg.1312"/>
<sequence length="252" mass="27648">MQALPRLSVERWPLFPVRRQGGPGRPLVVGSRGEVVYRGCWDATASPVADWRWGNRIRNAEGNRERTIRMAEAEETMTIMGKEIPRRDFLIYGSAGMGALGAALAAWPFVDSMNPAADTLALATTEVNIGSVQEGQSITVTWQGKPVFVRHRTAKEIEMARGVDVGTLRDPQADDVRVQKEQWLILVGICTHLGCIPLGQKSGEPRGEFGGWFCPCHGSHYDTAGRARKGPAPRNLAVPPYKFVDDTTILIG</sequence>
<comment type="miscellaneous">
    <text evidence="20">The Rieske protein is a high potential 2Fe-2S protein.</text>
</comment>
<dbReference type="GO" id="GO:0005886">
    <property type="term" value="C:plasma membrane"/>
    <property type="evidence" value="ECO:0007669"/>
    <property type="project" value="UniProtKB-SubCell"/>
</dbReference>
<dbReference type="Pfam" id="PF00355">
    <property type="entry name" value="Rieske"/>
    <property type="match status" value="1"/>
</dbReference>
<dbReference type="Gene3D" id="2.102.10.10">
    <property type="entry name" value="Rieske [2Fe-2S] iron-sulphur domain"/>
    <property type="match status" value="1"/>
</dbReference>
<evidence type="ECO:0000256" key="19">
    <source>
        <dbReference type="ARBA" id="ARBA00029351"/>
    </source>
</evidence>
<keyword evidence="24" id="KW-1185">Reference proteome</keyword>
<evidence type="ECO:0000256" key="17">
    <source>
        <dbReference type="ARBA" id="ARBA00023136"/>
    </source>
</evidence>
<dbReference type="EC" id="7.1.1.8" evidence="5 20"/>
<comment type="cofactor">
    <cofactor evidence="20">
        <name>[2Fe-2S] cluster</name>
        <dbReference type="ChEBI" id="CHEBI:190135"/>
    </cofactor>
    <text evidence="20">Binds 1 [2Fe-2S] cluster per subunit.</text>
</comment>
<comment type="subcellular location">
    <subcellularLocation>
        <location evidence="2">Cell membrane</location>
        <topology evidence="2">Single-pass membrane protein</topology>
    </subcellularLocation>
</comment>
<accession>H6SSA4</accession>
<evidence type="ECO:0000256" key="2">
    <source>
        <dbReference type="ARBA" id="ARBA00004162"/>
    </source>
</evidence>
<dbReference type="GO" id="GO:0051537">
    <property type="term" value="F:2 iron, 2 sulfur cluster binding"/>
    <property type="evidence" value="ECO:0007669"/>
    <property type="project" value="UniProtKB-KW"/>
</dbReference>
<evidence type="ECO:0000256" key="9">
    <source>
        <dbReference type="ARBA" id="ARBA00022692"/>
    </source>
</evidence>
<dbReference type="FunFam" id="2.102.10.10:FF:000001">
    <property type="entry name" value="Cytochrome b-c1 complex subunit Rieske, mitochondrial"/>
    <property type="match status" value="1"/>
</dbReference>
<evidence type="ECO:0000256" key="4">
    <source>
        <dbReference type="ARBA" id="ARBA00011649"/>
    </source>
</evidence>
<dbReference type="HOGENOM" id="CLU_055690_0_2_5"/>
<keyword evidence="15" id="KW-0408">Iron</keyword>
<comment type="subunit">
    <text evidence="4 21">The main subunits of complex b-c1 are: cytochrome b, cytochrome c1 and the Rieske protein.</text>
</comment>
<keyword evidence="16" id="KW-0411">Iron-sulfur</keyword>
<keyword evidence="10" id="KW-0001">2Fe-2S</keyword>
<feature type="transmembrane region" description="Helical" evidence="20">
    <location>
        <begin position="89"/>
        <end position="110"/>
    </location>
</feature>
<evidence type="ECO:0000256" key="7">
    <source>
        <dbReference type="ARBA" id="ARBA00022448"/>
    </source>
</evidence>
<keyword evidence="9 20" id="KW-0812">Transmembrane</keyword>
<keyword evidence="17 20" id="KW-0472">Membrane</keyword>
<keyword evidence="7 20" id="KW-0813">Transport</keyword>
<keyword evidence="23" id="KW-0560">Oxidoreductase</keyword>
<evidence type="ECO:0000256" key="13">
    <source>
        <dbReference type="ARBA" id="ARBA00022982"/>
    </source>
</evidence>
<evidence type="ECO:0000256" key="14">
    <source>
        <dbReference type="ARBA" id="ARBA00022989"/>
    </source>
</evidence>
<evidence type="ECO:0000256" key="1">
    <source>
        <dbReference type="ARBA" id="ARBA00002444"/>
    </source>
</evidence>
<evidence type="ECO:0000313" key="24">
    <source>
        <dbReference type="Proteomes" id="UP000033220"/>
    </source>
</evidence>
<evidence type="ECO:0000256" key="18">
    <source>
        <dbReference type="ARBA" id="ARBA00023157"/>
    </source>
</evidence>
<protein>
    <recommendedName>
        <fullName evidence="6 20">Ubiquinol-cytochrome c reductase iron-sulfur subunit</fullName>
        <ecNumber evidence="5 20">7.1.1.8</ecNumber>
    </recommendedName>
</protein>
<dbReference type="GO" id="GO:0016491">
    <property type="term" value="F:oxidoreductase activity"/>
    <property type="evidence" value="ECO:0007669"/>
    <property type="project" value="UniProtKB-KW"/>
</dbReference>
<dbReference type="eggNOG" id="COG0723">
    <property type="taxonomic scope" value="Bacteria"/>
</dbReference>
<evidence type="ECO:0000256" key="20">
    <source>
        <dbReference type="RuleBase" id="RU004494"/>
    </source>
</evidence>
<dbReference type="EMBL" id="HE663493">
    <property type="protein sequence ID" value="CCG07783.1"/>
    <property type="molecule type" value="Genomic_DNA"/>
</dbReference>
<dbReference type="PRINTS" id="PR00162">
    <property type="entry name" value="RIESKE"/>
</dbReference>
<dbReference type="InterPro" id="IPR005805">
    <property type="entry name" value="Rieske_Fe-S_prot_C"/>
</dbReference>
<dbReference type="GO" id="GO:0046872">
    <property type="term" value="F:metal ion binding"/>
    <property type="evidence" value="ECO:0007669"/>
    <property type="project" value="UniProtKB-KW"/>
</dbReference>
<evidence type="ECO:0000256" key="3">
    <source>
        <dbReference type="ARBA" id="ARBA00010651"/>
    </source>
</evidence>
<dbReference type="KEGG" id="rpm:RSPPHO_01157"/>
<reference evidence="23 24" key="1">
    <citation type="submission" date="2012-02" db="EMBL/GenBank/DDBJ databases">
        <title>Shotgun genome sequence of Phaeospirillum photometricum DSM 122.</title>
        <authorList>
            <person name="Duquesne K."/>
            <person name="Sturgis J."/>
        </authorList>
    </citation>
    <scope>NUCLEOTIDE SEQUENCE [LARGE SCALE GENOMIC DNA]</scope>
    <source>
        <strain evidence="24">DSM122</strain>
    </source>
</reference>
<evidence type="ECO:0000256" key="10">
    <source>
        <dbReference type="ARBA" id="ARBA00022714"/>
    </source>
</evidence>
<evidence type="ECO:0000256" key="5">
    <source>
        <dbReference type="ARBA" id="ARBA00012951"/>
    </source>
</evidence>
<dbReference type="InterPro" id="IPR019470">
    <property type="entry name" value="Ubiq_cytC_Rdtase_Fe-S_su_TAT"/>
</dbReference>
<dbReference type="Proteomes" id="UP000033220">
    <property type="component" value="Chromosome DSM 122"/>
</dbReference>
<dbReference type="InterPro" id="IPR017941">
    <property type="entry name" value="Rieske_2Fe-2S"/>
</dbReference>
<evidence type="ECO:0000313" key="23">
    <source>
        <dbReference type="EMBL" id="CCG07783.1"/>
    </source>
</evidence>
<dbReference type="GO" id="GO:0008121">
    <property type="term" value="F:quinol-cytochrome-c reductase activity"/>
    <property type="evidence" value="ECO:0007669"/>
    <property type="project" value="UniProtKB-EC"/>
</dbReference>
<keyword evidence="13 20" id="KW-0249">Electron transport</keyword>
<gene>
    <name evidence="23" type="ORF">RSPPHO_01157</name>
</gene>
<dbReference type="PANTHER" id="PTHR10134">
    <property type="entry name" value="CYTOCHROME B-C1 COMPLEX SUBUNIT RIESKE, MITOCHONDRIAL"/>
    <property type="match status" value="1"/>
</dbReference>
<evidence type="ECO:0000256" key="6">
    <source>
        <dbReference type="ARBA" id="ARBA00019816"/>
    </source>
</evidence>
<evidence type="ECO:0000256" key="12">
    <source>
        <dbReference type="ARBA" id="ARBA00022967"/>
    </source>
</evidence>
<keyword evidence="12" id="KW-1278">Translocase</keyword>
<comment type="similarity">
    <text evidence="3">Belongs to the Rieske iron-sulfur protein family.</text>
</comment>
<evidence type="ECO:0000259" key="22">
    <source>
        <dbReference type="PROSITE" id="PS51296"/>
    </source>
</evidence>
<dbReference type="Pfam" id="PF10399">
    <property type="entry name" value="UCR_Fe-S_N"/>
    <property type="match status" value="1"/>
</dbReference>
<feature type="domain" description="Rieske" evidence="22">
    <location>
        <begin position="151"/>
        <end position="250"/>
    </location>
</feature>
<dbReference type="STRING" id="1150469.RSPPHO_01157"/>
<dbReference type="InterPro" id="IPR006317">
    <property type="entry name" value="Ubiquinol_cyt_c_Rdtase_Fe-S-su"/>
</dbReference>
<keyword evidence="14 20" id="KW-1133">Transmembrane helix</keyword>
<dbReference type="SUPFAM" id="SSF50022">
    <property type="entry name" value="ISP domain"/>
    <property type="match status" value="1"/>
</dbReference>
<comment type="function">
    <text evidence="1">Component of the ubiquinol-cytochrome c reductase complex (complex III or cytochrome b-c1 complex), which is a respiratory chain that generates an electrochemical potential coupled to ATP synthesis.</text>
</comment>